<dbReference type="HAMAP" id="MF_00134_A">
    <property type="entry name" value="IGPS_A"/>
    <property type="match status" value="1"/>
</dbReference>
<evidence type="ECO:0000259" key="10">
    <source>
        <dbReference type="Pfam" id="PF00218"/>
    </source>
</evidence>
<dbReference type="SUPFAM" id="SSF51366">
    <property type="entry name" value="Ribulose-phoshate binding barrel"/>
    <property type="match status" value="1"/>
</dbReference>
<evidence type="ECO:0000256" key="9">
    <source>
        <dbReference type="SAM" id="MobiDB-lite"/>
    </source>
</evidence>
<dbReference type="InterPro" id="IPR054875">
    <property type="entry name" value="Indglycph_syn_Halo_TrpC"/>
</dbReference>
<keyword evidence="5 8" id="KW-0822">Tryptophan biosynthesis</keyword>
<feature type="region of interest" description="Disordered" evidence="9">
    <location>
        <begin position="260"/>
        <end position="284"/>
    </location>
</feature>
<organism evidence="11 12">
    <name type="scientific">Halosimplex aquaticum</name>
    <dbReference type="NCBI Taxonomy" id="3026162"/>
    <lineage>
        <taxon>Archaea</taxon>
        <taxon>Methanobacteriati</taxon>
        <taxon>Methanobacteriota</taxon>
        <taxon>Stenosarchaea group</taxon>
        <taxon>Halobacteria</taxon>
        <taxon>Halobacteriales</taxon>
        <taxon>Haloarculaceae</taxon>
        <taxon>Halosimplex</taxon>
    </lineage>
</organism>
<dbReference type="GO" id="GO:0000162">
    <property type="term" value="P:L-tryptophan biosynthetic process"/>
    <property type="evidence" value="ECO:0007669"/>
    <property type="project" value="UniProtKB-UniRule"/>
</dbReference>
<comment type="catalytic activity">
    <reaction evidence="1 8">
        <text>1-(2-carboxyphenylamino)-1-deoxy-D-ribulose 5-phosphate + H(+) = (1S,2R)-1-C-(indol-3-yl)glycerol 3-phosphate + CO2 + H2O</text>
        <dbReference type="Rhea" id="RHEA:23476"/>
        <dbReference type="ChEBI" id="CHEBI:15377"/>
        <dbReference type="ChEBI" id="CHEBI:15378"/>
        <dbReference type="ChEBI" id="CHEBI:16526"/>
        <dbReference type="ChEBI" id="CHEBI:58613"/>
        <dbReference type="ChEBI" id="CHEBI:58866"/>
        <dbReference type="EC" id="4.1.1.48"/>
    </reaction>
</comment>
<dbReference type="InterPro" id="IPR013798">
    <property type="entry name" value="Indole-3-glycerol_P_synth_dom"/>
</dbReference>
<keyword evidence="3 8" id="KW-0028">Amino-acid biosynthesis</keyword>
<dbReference type="GO" id="GO:0004425">
    <property type="term" value="F:indole-3-glycerol-phosphate synthase activity"/>
    <property type="evidence" value="ECO:0007669"/>
    <property type="project" value="UniProtKB-UniRule"/>
</dbReference>
<keyword evidence="6 8" id="KW-0057">Aromatic amino acid biosynthesis</keyword>
<dbReference type="EC" id="4.1.1.48" evidence="8"/>
<dbReference type="PANTHER" id="PTHR22854:SF2">
    <property type="entry name" value="INDOLE-3-GLYCEROL-PHOSPHATE SYNTHASE"/>
    <property type="match status" value="1"/>
</dbReference>
<dbReference type="EMBL" id="JBHTAS010000001">
    <property type="protein sequence ID" value="MFC7138570.1"/>
    <property type="molecule type" value="Genomic_DNA"/>
</dbReference>
<evidence type="ECO:0000256" key="4">
    <source>
        <dbReference type="ARBA" id="ARBA00022793"/>
    </source>
</evidence>
<dbReference type="InterPro" id="IPR013785">
    <property type="entry name" value="Aldolase_TIM"/>
</dbReference>
<name>A0ABD5XTZ4_9EURY</name>
<evidence type="ECO:0000256" key="6">
    <source>
        <dbReference type="ARBA" id="ARBA00023141"/>
    </source>
</evidence>
<gene>
    <name evidence="8 11" type="primary">trpC</name>
    <name evidence="11" type="ORF">ACFQMA_01815</name>
</gene>
<dbReference type="Gene3D" id="3.20.20.70">
    <property type="entry name" value="Aldolase class I"/>
    <property type="match status" value="1"/>
</dbReference>
<dbReference type="CDD" id="cd00331">
    <property type="entry name" value="IGPS"/>
    <property type="match status" value="1"/>
</dbReference>
<comment type="pathway">
    <text evidence="2 8">Amino-acid biosynthesis; L-tryptophan biosynthesis; L-tryptophan from chorismate: step 4/5.</text>
</comment>
<dbReference type="InterPro" id="IPR045186">
    <property type="entry name" value="Indole-3-glycerol_P_synth"/>
</dbReference>
<comment type="caution">
    <text evidence="11">The sequence shown here is derived from an EMBL/GenBank/DDBJ whole genome shotgun (WGS) entry which is preliminary data.</text>
</comment>
<evidence type="ECO:0000256" key="8">
    <source>
        <dbReference type="HAMAP-Rule" id="MF_00134"/>
    </source>
</evidence>
<evidence type="ECO:0000313" key="11">
    <source>
        <dbReference type="EMBL" id="MFC7138570.1"/>
    </source>
</evidence>
<proteinExistence type="inferred from homology"/>
<evidence type="ECO:0000256" key="1">
    <source>
        <dbReference type="ARBA" id="ARBA00001633"/>
    </source>
</evidence>
<evidence type="ECO:0000256" key="5">
    <source>
        <dbReference type="ARBA" id="ARBA00022822"/>
    </source>
</evidence>
<dbReference type="Pfam" id="PF00218">
    <property type="entry name" value="IGPS"/>
    <property type="match status" value="1"/>
</dbReference>
<accession>A0ABD5XTZ4</accession>
<dbReference type="PANTHER" id="PTHR22854">
    <property type="entry name" value="TRYPTOPHAN BIOSYNTHESIS PROTEIN"/>
    <property type="match status" value="1"/>
</dbReference>
<sequence length="284" mass="29878">MSTGDEIAPKVRSILDAARERSGGGERVTVDARSLPAAVERAEADGRVPVIAEVKPTSPTTEGERDDDPVELAESMVAGGATALSVLTEPEHFGGSTDALERVRAAVDVPVLRKDFVVREAQLDAVEADVVLLIVRFLDEEGTDDLATLLEAARDRGFQVLVETHTAAEVERALDAGAEIVGVNNRDLAELEVDLETFEDVAPEVPENVTLIAESGITTRNDAVRMRGAGADALLIGSAIMDAAGGGDVESNTRRFATAGADAEVADHPTDEPTGDAVTREDDE</sequence>
<keyword evidence="4 8" id="KW-0210">Decarboxylase</keyword>
<protein>
    <recommendedName>
        <fullName evidence="8">Indole-3-glycerol phosphate synthase</fullName>
        <shortName evidence="8">IGPS</shortName>
        <ecNumber evidence="8">4.1.1.48</ecNumber>
    </recommendedName>
</protein>
<dbReference type="InterPro" id="IPR011060">
    <property type="entry name" value="RibuloseP-bd_barrel"/>
</dbReference>
<dbReference type="RefSeq" id="WP_274324188.1">
    <property type="nucleotide sequence ID" value="NZ_CP118158.1"/>
</dbReference>
<comment type="similarity">
    <text evidence="8">Belongs to the TrpC family.</text>
</comment>
<evidence type="ECO:0000313" key="12">
    <source>
        <dbReference type="Proteomes" id="UP001596432"/>
    </source>
</evidence>
<evidence type="ECO:0000256" key="2">
    <source>
        <dbReference type="ARBA" id="ARBA00004696"/>
    </source>
</evidence>
<dbReference type="NCBIfam" id="NF041303">
    <property type="entry name" value="Indglycph_syn_Halo_TrpC"/>
    <property type="match status" value="1"/>
</dbReference>
<dbReference type="AlphaFoldDB" id="A0ABD5XTZ4"/>
<reference evidence="11 12" key="1">
    <citation type="journal article" date="2019" name="Int. J. Syst. Evol. Microbiol.">
        <title>The Global Catalogue of Microorganisms (GCM) 10K type strain sequencing project: providing services to taxonomists for standard genome sequencing and annotation.</title>
        <authorList>
            <consortium name="The Broad Institute Genomics Platform"/>
            <consortium name="The Broad Institute Genome Sequencing Center for Infectious Disease"/>
            <person name="Wu L."/>
            <person name="Ma J."/>
        </authorList>
    </citation>
    <scope>NUCLEOTIDE SEQUENCE [LARGE SCALE GENOMIC DNA]</scope>
    <source>
        <strain evidence="11 12">XZYJT29</strain>
    </source>
</reference>
<dbReference type="GeneID" id="78818810"/>
<keyword evidence="7 8" id="KW-0456">Lyase</keyword>
<evidence type="ECO:0000256" key="7">
    <source>
        <dbReference type="ARBA" id="ARBA00023239"/>
    </source>
</evidence>
<evidence type="ECO:0000256" key="3">
    <source>
        <dbReference type="ARBA" id="ARBA00022605"/>
    </source>
</evidence>
<keyword evidence="12" id="KW-1185">Reference proteome</keyword>
<dbReference type="Proteomes" id="UP001596432">
    <property type="component" value="Unassembled WGS sequence"/>
</dbReference>
<feature type="domain" description="Indole-3-glycerol phosphate synthase" evidence="10">
    <location>
        <begin position="6"/>
        <end position="244"/>
    </location>
</feature>